<proteinExistence type="predicted"/>
<keyword evidence="2" id="KW-1185">Reference proteome</keyword>
<name>A0A1B0BVS9_9MUSC</name>
<dbReference type="Proteomes" id="UP000092460">
    <property type="component" value="Unassembled WGS sequence"/>
</dbReference>
<dbReference type="EMBL" id="JXJN01021461">
    <property type="status" value="NOT_ANNOTATED_CDS"/>
    <property type="molecule type" value="Genomic_DNA"/>
</dbReference>
<dbReference type="VEuPathDB" id="VectorBase:GPPI042077"/>
<accession>A0A1B0BVS9</accession>
<dbReference type="EMBL" id="JXJN01021460">
    <property type="status" value="NOT_ANNOTATED_CDS"/>
    <property type="molecule type" value="Genomic_DNA"/>
</dbReference>
<evidence type="ECO:0000313" key="2">
    <source>
        <dbReference type="Proteomes" id="UP000092460"/>
    </source>
</evidence>
<sequence length="68" mass="7521">MTAPNVELQHLDKGATRCPSEELLASLDRKNASEHLNKTTNNTLAGCCIIHASIKTVDFDQDLKNKKK</sequence>
<dbReference type="EnsemblMetazoa" id="GPPI042077-RA">
    <property type="protein sequence ID" value="GPPI042077-PA"/>
    <property type="gene ID" value="GPPI042077"/>
</dbReference>
<reference evidence="2" key="1">
    <citation type="submission" date="2015-01" db="EMBL/GenBank/DDBJ databases">
        <authorList>
            <person name="Aksoy S."/>
            <person name="Warren W."/>
            <person name="Wilson R.K."/>
        </authorList>
    </citation>
    <scope>NUCLEOTIDE SEQUENCE [LARGE SCALE GENOMIC DNA]</scope>
    <source>
        <strain evidence="2">IAEA</strain>
    </source>
</reference>
<dbReference type="AlphaFoldDB" id="A0A1B0BVS9"/>
<organism evidence="1 2">
    <name type="scientific">Glossina palpalis gambiensis</name>
    <dbReference type="NCBI Taxonomy" id="67801"/>
    <lineage>
        <taxon>Eukaryota</taxon>
        <taxon>Metazoa</taxon>
        <taxon>Ecdysozoa</taxon>
        <taxon>Arthropoda</taxon>
        <taxon>Hexapoda</taxon>
        <taxon>Insecta</taxon>
        <taxon>Pterygota</taxon>
        <taxon>Neoptera</taxon>
        <taxon>Endopterygota</taxon>
        <taxon>Diptera</taxon>
        <taxon>Brachycera</taxon>
        <taxon>Muscomorpha</taxon>
        <taxon>Hippoboscoidea</taxon>
        <taxon>Glossinidae</taxon>
        <taxon>Glossina</taxon>
    </lineage>
</organism>
<evidence type="ECO:0000313" key="1">
    <source>
        <dbReference type="EnsemblMetazoa" id="GPPI042077-PA"/>
    </source>
</evidence>
<protein>
    <submittedName>
        <fullName evidence="1">Uncharacterized protein</fullName>
    </submittedName>
</protein>
<reference evidence="1" key="2">
    <citation type="submission" date="2020-05" db="UniProtKB">
        <authorList>
            <consortium name="EnsemblMetazoa"/>
        </authorList>
    </citation>
    <scope>IDENTIFICATION</scope>
    <source>
        <strain evidence="1">IAEA</strain>
    </source>
</reference>